<dbReference type="GO" id="GO:0004180">
    <property type="term" value="F:carboxypeptidase activity"/>
    <property type="evidence" value="ECO:0007669"/>
    <property type="project" value="UniProtKB-KW"/>
</dbReference>
<comment type="caution">
    <text evidence="15">The sequence shown here is derived from an EMBL/GenBank/DDBJ whole genome shotgun (WGS) entry which is preliminary data.</text>
</comment>
<dbReference type="Gene3D" id="1.10.3810.10">
    <property type="entry name" value="Biosynthetic peptidoglycan transglycosylase-like"/>
    <property type="match status" value="1"/>
</dbReference>
<dbReference type="NCBIfam" id="TIGR02073">
    <property type="entry name" value="PBP_1c"/>
    <property type="match status" value="1"/>
</dbReference>
<evidence type="ECO:0000259" key="14">
    <source>
        <dbReference type="Pfam" id="PF06832"/>
    </source>
</evidence>
<dbReference type="PANTHER" id="PTHR32282:SF15">
    <property type="entry name" value="PENICILLIN-BINDING PROTEIN 1C"/>
    <property type="match status" value="1"/>
</dbReference>
<evidence type="ECO:0000259" key="12">
    <source>
        <dbReference type="Pfam" id="PF00905"/>
    </source>
</evidence>
<dbReference type="GO" id="GO:0006508">
    <property type="term" value="P:proteolysis"/>
    <property type="evidence" value="ECO:0007669"/>
    <property type="project" value="UniProtKB-KW"/>
</dbReference>
<reference evidence="15 16" key="1">
    <citation type="journal article" date="2012" name="J. Bacteriol.">
        <title>Draft Genome Sequence of Oceaniovalibus guishaninsula JLT2003T.</title>
        <authorList>
            <person name="Tang K."/>
            <person name="Liu K."/>
            <person name="Jiao N."/>
        </authorList>
    </citation>
    <scope>NUCLEOTIDE SEQUENCE [LARGE SCALE GENOMIC DNA]</scope>
    <source>
        <strain evidence="15 16">JLT2003</strain>
    </source>
</reference>
<dbReference type="eggNOG" id="COG4953">
    <property type="taxonomic scope" value="Bacteria"/>
</dbReference>
<accession>K2HQ71</accession>
<comment type="similarity">
    <text evidence="2">In the C-terminal section; belongs to the transpeptidase family.</text>
</comment>
<keyword evidence="4" id="KW-0121">Carboxypeptidase</keyword>
<dbReference type="InterPro" id="IPR009647">
    <property type="entry name" value="PBP_C"/>
</dbReference>
<evidence type="ECO:0000313" key="15">
    <source>
        <dbReference type="EMBL" id="EKE44984.1"/>
    </source>
</evidence>
<dbReference type="InterPro" id="IPR011815">
    <property type="entry name" value="PBP_1c"/>
</dbReference>
<dbReference type="EMBL" id="AMGO01000012">
    <property type="protein sequence ID" value="EKE44984.1"/>
    <property type="molecule type" value="Genomic_DNA"/>
</dbReference>
<dbReference type="InterPro" id="IPR012338">
    <property type="entry name" value="Beta-lactam/transpept-like"/>
</dbReference>
<dbReference type="Pfam" id="PF00912">
    <property type="entry name" value="Transgly"/>
    <property type="match status" value="1"/>
</dbReference>
<dbReference type="InterPro" id="IPR036950">
    <property type="entry name" value="PBP_transglycosylase"/>
</dbReference>
<feature type="domain" description="Penicillin-binding protein transpeptidase" evidence="12">
    <location>
        <begin position="304"/>
        <end position="512"/>
    </location>
</feature>
<evidence type="ECO:0000256" key="9">
    <source>
        <dbReference type="ARBA" id="ARBA00023268"/>
    </source>
</evidence>
<organism evidence="15 16">
    <name type="scientific">Oceaniovalibus guishaninsula JLT2003</name>
    <dbReference type="NCBI Taxonomy" id="1231392"/>
    <lineage>
        <taxon>Bacteria</taxon>
        <taxon>Pseudomonadati</taxon>
        <taxon>Pseudomonadota</taxon>
        <taxon>Alphaproteobacteria</taxon>
        <taxon>Rhodobacterales</taxon>
        <taxon>Roseobacteraceae</taxon>
        <taxon>Oceaniovalibus</taxon>
    </lineage>
</organism>
<evidence type="ECO:0000256" key="6">
    <source>
        <dbReference type="ARBA" id="ARBA00022676"/>
    </source>
</evidence>
<evidence type="ECO:0000256" key="4">
    <source>
        <dbReference type="ARBA" id="ARBA00022645"/>
    </source>
</evidence>
<dbReference type="SUPFAM" id="SSF56601">
    <property type="entry name" value="beta-lactamase/transpeptidase-like"/>
    <property type="match status" value="1"/>
</dbReference>
<dbReference type="STRING" id="1231392.OCGS_1019"/>
<evidence type="ECO:0000313" key="16">
    <source>
        <dbReference type="Proteomes" id="UP000006765"/>
    </source>
</evidence>
<dbReference type="InterPro" id="IPR023346">
    <property type="entry name" value="Lysozyme-like_dom_sf"/>
</dbReference>
<keyword evidence="7" id="KW-0808">Transferase</keyword>
<dbReference type="SUPFAM" id="SSF53955">
    <property type="entry name" value="Lysozyme-like"/>
    <property type="match status" value="1"/>
</dbReference>
<evidence type="ECO:0000256" key="3">
    <source>
        <dbReference type="ARBA" id="ARBA00007739"/>
    </source>
</evidence>
<dbReference type="Pfam" id="PF00905">
    <property type="entry name" value="Transpeptidase"/>
    <property type="match status" value="1"/>
</dbReference>
<proteinExistence type="inferred from homology"/>
<evidence type="ECO:0000259" key="13">
    <source>
        <dbReference type="Pfam" id="PF00912"/>
    </source>
</evidence>
<comment type="pathway">
    <text evidence="1">Cell wall biogenesis; peptidoglycan biosynthesis.</text>
</comment>
<dbReference type="RefSeq" id="WP_007426171.1">
    <property type="nucleotide sequence ID" value="NZ_AMGO01000012.1"/>
</dbReference>
<dbReference type="Proteomes" id="UP000006765">
    <property type="component" value="Unassembled WGS sequence"/>
</dbReference>
<evidence type="ECO:0000256" key="8">
    <source>
        <dbReference type="ARBA" id="ARBA00022801"/>
    </source>
</evidence>
<dbReference type="PATRIC" id="fig|1231392.3.peg.1024"/>
<protein>
    <recommendedName>
        <fullName evidence="10">peptidoglycan glycosyltransferase</fullName>
        <ecNumber evidence="10">2.4.99.28</ecNumber>
    </recommendedName>
</protein>
<dbReference type="GO" id="GO:0009252">
    <property type="term" value="P:peptidoglycan biosynthetic process"/>
    <property type="evidence" value="ECO:0007669"/>
    <property type="project" value="UniProtKB-UniPathway"/>
</dbReference>
<keyword evidence="16" id="KW-1185">Reference proteome</keyword>
<evidence type="ECO:0000256" key="11">
    <source>
        <dbReference type="ARBA" id="ARBA00049902"/>
    </source>
</evidence>
<dbReference type="Pfam" id="PF06832">
    <property type="entry name" value="BiPBP_C"/>
    <property type="match status" value="1"/>
</dbReference>
<keyword evidence="5" id="KW-0645">Protease</keyword>
<dbReference type="Gene3D" id="3.40.710.10">
    <property type="entry name" value="DD-peptidase/beta-lactamase superfamily"/>
    <property type="match status" value="1"/>
</dbReference>
<dbReference type="UniPathway" id="UPA00219"/>
<dbReference type="EC" id="2.4.99.28" evidence="10"/>
<dbReference type="GO" id="GO:0008955">
    <property type="term" value="F:peptidoglycan glycosyltransferase activity"/>
    <property type="evidence" value="ECO:0007669"/>
    <property type="project" value="UniProtKB-EC"/>
</dbReference>
<keyword evidence="6" id="KW-0328">Glycosyltransferase</keyword>
<dbReference type="PANTHER" id="PTHR32282">
    <property type="entry name" value="BINDING PROTEIN TRANSPEPTIDASE, PUTATIVE-RELATED"/>
    <property type="match status" value="1"/>
</dbReference>
<dbReference type="InterPro" id="IPR001460">
    <property type="entry name" value="PCN-bd_Tpept"/>
</dbReference>
<dbReference type="AlphaFoldDB" id="K2HQ71"/>
<evidence type="ECO:0000256" key="5">
    <source>
        <dbReference type="ARBA" id="ARBA00022670"/>
    </source>
</evidence>
<dbReference type="GO" id="GO:0030288">
    <property type="term" value="C:outer membrane-bounded periplasmic space"/>
    <property type="evidence" value="ECO:0007669"/>
    <property type="project" value="TreeGrafter"/>
</dbReference>
<evidence type="ECO:0000256" key="7">
    <source>
        <dbReference type="ARBA" id="ARBA00022679"/>
    </source>
</evidence>
<dbReference type="GO" id="GO:0008658">
    <property type="term" value="F:penicillin binding"/>
    <property type="evidence" value="ECO:0007669"/>
    <property type="project" value="InterPro"/>
</dbReference>
<dbReference type="InterPro" id="IPR050396">
    <property type="entry name" value="Glycosyltr_51/Transpeptidase"/>
</dbReference>
<comment type="similarity">
    <text evidence="3">In the N-terminal section; belongs to the glycosyltransferase 51 family.</text>
</comment>
<feature type="domain" description="Glycosyl transferase family 51" evidence="13">
    <location>
        <begin position="59"/>
        <end position="226"/>
    </location>
</feature>
<feature type="domain" description="Penicillin-binding C-terminal" evidence="14">
    <location>
        <begin position="592"/>
        <end position="668"/>
    </location>
</feature>
<sequence>MKAHVAVWTLAGLLFLGAAGRDGLDRWVDATPLPPLAAETSAEVLDRHGALLRAWPVADGRWRLAATSAAVDPHYIDALIAFEDRRFRRHSGIDPLAVLRAGLQAAMAGRIVSGASTLTMQTARLLEDGPTGSWRGKLRQARLALALERRLTKDRILDLYLDLAPFGGNVEGIAAASRVWFGKPPARLTPAEIALVVALPQSPETRRPDRHPDAARSARARVLARMERAGLIDAGDAAAALQTPVPRLRRPFPMRAPHLTQRLRDADPAAPRIVTTLDSALQAGMERIAARAAAEAGNALSIGLVVADHATGAILASVGSADLTDTARAGFVDMTQALRSPGSTLKPLIYALAFDQGLAHPETLIQDRPTAFGRWSPQNFDGRFRGPVTLREALQASLNIPAVKLTEALGAPRLMAAIDRTGVAARVPSDVPGLAVSLGGVGLSLEGLVQLAAMLARGGEAVALHARPAPSQPMPRIVSPAAAWHVGDILRDALPPPGAPRGAVAWKTGTSYGHRDAWALGWDGRHVVGVWMGRPDGTPVPGAFGGALAAPVMFRAFGLLGTVPLPPPPAETLMAGNAALPAPLRVFRGDAVDAAGPVIDFPPDGAEVAVPSGELVARVRDGVPPFNWLSDGRPIASPTHDRDIRVPAAHGPMTLAVIDAEGRAARVALTVRR</sequence>
<keyword evidence="8" id="KW-0378">Hydrolase</keyword>
<evidence type="ECO:0000256" key="2">
    <source>
        <dbReference type="ARBA" id="ARBA00007090"/>
    </source>
</evidence>
<gene>
    <name evidence="15" type="ORF">OCGS_1019</name>
</gene>
<keyword evidence="9" id="KW-0511">Multifunctional enzyme</keyword>
<evidence type="ECO:0000256" key="10">
    <source>
        <dbReference type="ARBA" id="ARBA00044770"/>
    </source>
</evidence>
<dbReference type="InterPro" id="IPR001264">
    <property type="entry name" value="Glyco_trans_51"/>
</dbReference>
<comment type="catalytic activity">
    <reaction evidence="11">
        <text>[GlcNAc-(1-&gt;4)-Mur2Ac(oyl-L-Ala-gamma-D-Glu-L-Lys-D-Ala-D-Ala)](n)-di-trans,octa-cis-undecaprenyl diphosphate + beta-D-GlcNAc-(1-&gt;4)-Mur2Ac(oyl-L-Ala-gamma-D-Glu-L-Lys-D-Ala-D-Ala)-di-trans,octa-cis-undecaprenyl diphosphate = [GlcNAc-(1-&gt;4)-Mur2Ac(oyl-L-Ala-gamma-D-Glu-L-Lys-D-Ala-D-Ala)](n+1)-di-trans,octa-cis-undecaprenyl diphosphate + di-trans,octa-cis-undecaprenyl diphosphate + H(+)</text>
        <dbReference type="Rhea" id="RHEA:23708"/>
        <dbReference type="Rhea" id="RHEA-COMP:9602"/>
        <dbReference type="Rhea" id="RHEA-COMP:9603"/>
        <dbReference type="ChEBI" id="CHEBI:15378"/>
        <dbReference type="ChEBI" id="CHEBI:58405"/>
        <dbReference type="ChEBI" id="CHEBI:60033"/>
        <dbReference type="ChEBI" id="CHEBI:78435"/>
        <dbReference type="EC" id="2.4.99.28"/>
    </reaction>
</comment>
<dbReference type="OrthoDB" id="9766909at2"/>
<evidence type="ECO:0000256" key="1">
    <source>
        <dbReference type="ARBA" id="ARBA00004752"/>
    </source>
</evidence>
<name>K2HQ71_9RHOB</name>